<feature type="region of interest" description="Disordered" evidence="1">
    <location>
        <begin position="1"/>
        <end position="26"/>
    </location>
</feature>
<proteinExistence type="predicted"/>
<evidence type="ECO:0000256" key="1">
    <source>
        <dbReference type="SAM" id="MobiDB-lite"/>
    </source>
</evidence>
<comment type="caution">
    <text evidence="2">The sequence shown here is derived from an EMBL/GenBank/DDBJ whole genome shotgun (WGS) entry which is preliminary data.</text>
</comment>
<evidence type="ECO:0000313" key="3">
    <source>
        <dbReference type="Proteomes" id="UP001627154"/>
    </source>
</evidence>
<evidence type="ECO:0000313" key="2">
    <source>
        <dbReference type="EMBL" id="KAL3391605.1"/>
    </source>
</evidence>
<organism evidence="2 3">
    <name type="scientific">Trichogramma kaykai</name>
    <dbReference type="NCBI Taxonomy" id="54128"/>
    <lineage>
        <taxon>Eukaryota</taxon>
        <taxon>Metazoa</taxon>
        <taxon>Ecdysozoa</taxon>
        <taxon>Arthropoda</taxon>
        <taxon>Hexapoda</taxon>
        <taxon>Insecta</taxon>
        <taxon>Pterygota</taxon>
        <taxon>Neoptera</taxon>
        <taxon>Endopterygota</taxon>
        <taxon>Hymenoptera</taxon>
        <taxon>Apocrita</taxon>
        <taxon>Proctotrupomorpha</taxon>
        <taxon>Chalcidoidea</taxon>
        <taxon>Trichogrammatidae</taxon>
        <taxon>Trichogramma</taxon>
    </lineage>
</organism>
<name>A0ABD2WFW4_9HYME</name>
<dbReference type="Proteomes" id="UP001627154">
    <property type="component" value="Unassembled WGS sequence"/>
</dbReference>
<accession>A0ABD2WFW4</accession>
<protein>
    <submittedName>
        <fullName evidence="2">Uncharacterized protein</fullName>
    </submittedName>
</protein>
<gene>
    <name evidence="2" type="ORF">TKK_013541</name>
</gene>
<dbReference type="EMBL" id="JBJJXI010000108">
    <property type="protein sequence ID" value="KAL3391605.1"/>
    <property type="molecule type" value="Genomic_DNA"/>
</dbReference>
<reference evidence="2 3" key="1">
    <citation type="journal article" date="2024" name="bioRxiv">
        <title>A reference genome for Trichogramma kaykai: A tiny desert-dwelling parasitoid wasp with competing sex-ratio distorters.</title>
        <authorList>
            <person name="Culotta J."/>
            <person name="Lindsey A.R."/>
        </authorList>
    </citation>
    <scope>NUCLEOTIDE SEQUENCE [LARGE SCALE GENOMIC DNA]</scope>
    <source>
        <strain evidence="2 3">KSX58</strain>
    </source>
</reference>
<dbReference type="AlphaFoldDB" id="A0ABD2WFW4"/>
<sequence>MATLATQDSNSKECERQVGRTNEAWPKRRKAGAYRYRLATLALDSITQLREIAFVTSASPTHHWIIGLIHPDVPPATLATQPPSIIERVHDDVDAEEAGLRLP</sequence>
<keyword evidence="3" id="KW-1185">Reference proteome</keyword>